<dbReference type="Proteomes" id="UP000424462">
    <property type="component" value="Chromosome"/>
</dbReference>
<dbReference type="Gene3D" id="1.10.1510.10">
    <property type="entry name" value="Uncharacterised protein YqeY/AIM41 PF09424, N-terminal domain"/>
    <property type="match status" value="1"/>
</dbReference>
<dbReference type="InterPro" id="IPR003789">
    <property type="entry name" value="Asn/Gln_tRNA_amidoTrase-B-like"/>
</dbReference>
<gene>
    <name evidence="1" type="ORF">COCCU_01520</name>
</gene>
<dbReference type="PANTHER" id="PTHR28055:SF1">
    <property type="entry name" value="ALTERED INHERITANCE OF MITOCHONDRIA PROTEIN 41, MITOCHONDRIAL"/>
    <property type="match status" value="1"/>
</dbReference>
<dbReference type="InterPro" id="IPR019004">
    <property type="entry name" value="YqeY/Aim41"/>
</dbReference>
<protein>
    <submittedName>
        <fullName evidence="1">Yqey-like protein</fullName>
    </submittedName>
</protein>
<name>A0A6B8VY52_9CORY</name>
<dbReference type="EMBL" id="CP046455">
    <property type="protein sequence ID" value="QGU06264.1"/>
    <property type="molecule type" value="Genomic_DNA"/>
</dbReference>
<keyword evidence="2" id="KW-1185">Reference proteome</keyword>
<dbReference type="SUPFAM" id="SSF89095">
    <property type="entry name" value="GatB/YqeY motif"/>
    <property type="match status" value="1"/>
</dbReference>
<organism evidence="1 2">
    <name type="scientific">Corynebacterium occultum</name>
    <dbReference type="NCBI Taxonomy" id="2675219"/>
    <lineage>
        <taxon>Bacteria</taxon>
        <taxon>Bacillati</taxon>
        <taxon>Actinomycetota</taxon>
        <taxon>Actinomycetes</taxon>
        <taxon>Mycobacteriales</taxon>
        <taxon>Corynebacteriaceae</taxon>
        <taxon>Corynebacterium</taxon>
    </lineage>
</organism>
<dbReference type="AlphaFoldDB" id="A0A6B8VY52"/>
<proteinExistence type="predicted"/>
<dbReference type="GO" id="GO:0016884">
    <property type="term" value="F:carbon-nitrogen ligase activity, with glutamine as amido-N-donor"/>
    <property type="evidence" value="ECO:0007669"/>
    <property type="project" value="InterPro"/>
</dbReference>
<dbReference type="PANTHER" id="PTHR28055">
    <property type="entry name" value="ALTERED INHERITANCE OF MITOCHONDRIA PROTEIN 41, MITOCHONDRIAL"/>
    <property type="match status" value="1"/>
</dbReference>
<dbReference type="Pfam" id="PF09424">
    <property type="entry name" value="YqeY"/>
    <property type="match status" value="1"/>
</dbReference>
<reference evidence="1 2" key="1">
    <citation type="submission" date="2019-11" db="EMBL/GenBank/DDBJ databases">
        <title>Complete genome sequence of Corynebacterium kalinowskii 1959, a novel Corynebacterium species isolated from soil of a small paddock in Vilsendorf, Germany.</title>
        <authorList>
            <person name="Schaffert L."/>
            <person name="Ruwe M."/>
            <person name="Milse J."/>
            <person name="Hanuschka K."/>
            <person name="Ortseifen V."/>
            <person name="Droste J."/>
            <person name="Brandt D."/>
            <person name="Schlueter L."/>
            <person name="Kutter Y."/>
            <person name="Vinke S."/>
            <person name="Viehoefer P."/>
            <person name="Jacob L."/>
            <person name="Luebke N.-C."/>
            <person name="Schulte-Berndt E."/>
            <person name="Hain C."/>
            <person name="Linder M."/>
            <person name="Schmidt P."/>
            <person name="Wollenschlaeger L."/>
            <person name="Luttermann T."/>
            <person name="Thieme E."/>
            <person name="Hassa J."/>
            <person name="Haak M."/>
            <person name="Wittchen M."/>
            <person name="Mentz A."/>
            <person name="Persicke M."/>
            <person name="Busche T."/>
            <person name="Ruckert C."/>
        </authorList>
    </citation>
    <scope>NUCLEOTIDE SEQUENCE [LARGE SCALE GENOMIC DNA]</scope>
    <source>
        <strain evidence="1 2">2039</strain>
    </source>
</reference>
<dbReference type="RefSeq" id="WP_156229847.1">
    <property type="nucleotide sequence ID" value="NZ_CP046455.1"/>
</dbReference>
<evidence type="ECO:0000313" key="2">
    <source>
        <dbReference type="Proteomes" id="UP000424462"/>
    </source>
</evidence>
<evidence type="ECO:0000313" key="1">
    <source>
        <dbReference type="EMBL" id="QGU06264.1"/>
    </source>
</evidence>
<dbReference type="Gene3D" id="1.10.10.410">
    <property type="match status" value="1"/>
</dbReference>
<dbReference type="KEGG" id="cok:COCCU_01520"/>
<sequence length="155" mass="16976">MSELKSKIRDDLKTAMKAREKERTGTIRMLLAALQSEETTGTKHELSDEEVLKVIAREIKKRRESAEIYAENGRQELADAELAEAEILSAYQPEQLDDAALAEVVRVAMAEVAAEHGEPVAMKQMGNVMKLATAKVAGRADGKRLSATVKAQLQG</sequence>
<dbReference type="InterPro" id="IPR042184">
    <property type="entry name" value="YqeY/Aim41_N"/>
</dbReference>
<dbReference type="InterPro" id="IPR023168">
    <property type="entry name" value="GatB_Yqey_C_2"/>
</dbReference>
<accession>A0A6B8VY52</accession>